<reference evidence="2" key="1">
    <citation type="submission" date="2016-10" db="EMBL/GenBank/DDBJ databases">
        <authorList>
            <person name="Varghese N."/>
            <person name="Submissions S."/>
        </authorList>
    </citation>
    <scope>NUCLEOTIDE SEQUENCE [LARGE SCALE GENOMIC DNA]</scope>
    <source>
        <strain evidence="2">DSM 7165</strain>
    </source>
</reference>
<evidence type="ECO:0000313" key="2">
    <source>
        <dbReference type="Proteomes" id="UP000242999"/>
    </source>
</evidence>
<name>A0A1H6U550_9GAMM</name>
<dbReference type="STRING" id="64971.SAMN05421831_11220"/>
<gene>
    <name evidence="1" type="ORF">SAMN05421831_11220</name>
</gene>
<proteinExistence type="predicted"/>
<dbReference type="RefSeq" id="WP_093311509.1">
    <property type="nucleotide sequence ID" value="NZ_FNYH01000012.1"/>
</dbReference>
<dbReference type="Gene3D" id="3.20.160.10">
    <property type="entry name" value="vpa0580 domain like"/>
    <property type="match status" value="1"/>
</dbReference>
<dbReference type="OrthoDB" id="9790826at2"/>
<dbReference type="AlphaFoldDB" id="A0A1H6U550"/>
<dbReference type="EMBL" id="FNYH01000012">
    <property type="protein sequence ID" value="SEI83500.1"/>
    <property type="molecule type" value="Genomic_DNA"/>
</dbReference>
<dbReference type="Proteomes" id="UP000242999">
    <property type="component" value="Unassembled WGS sequence"/>
</dbReference>
<dbReference type="InterPro" id="IPR038604">
    <property type="entry name" value="HopJ_sf"/>
</dbReference>
<organism evidence="1 2">
    <name type="scientific">Allopseudospirillum japonicum</name>
    <dbReference type="NCBI Taxonomy" id="64971"/>
    <lineage>
        <taxon>Bacteria</taxon>
        <taxon>Pseudomonadati</taxon>
        <taxon>Pseudomonadota</taxon>
        <taxon>Gammaproteobacteria</taxon>
        <taxon>Oceanospirillales</taxon>
        <taxon>Oceanospirillaceae</taxon>
        <taxon>Allopseudospirillum</taxon>
    </lineage>
</organism>
<sequence length="118" mass="13229">MTLEDFIQAIKSAQPVEFSQTLAIVDTYFDYTPCTFSNGAGKQQIINTAGQNEGSCKIFSLAHHLGFNQQETLACFGDFYQQVLASPEGKDHMNIRNFMKFGWSHIQFIGQALEPKSL</sequence>
<dbReference type="Pfam" id="PF08888">
    <property type="entry name" value="HopJ"/>
    <property type="match status" value="1"/>
</dbReference>
<accession>A0A1H6U550</accession>
<keyword evidence="2" id="KW-1185">Reference proteome</keyword>
<evidence type="ECO:0000313" key="1">
    <source>
        <dbReference type="EMBL" id="SEI83500.1"/>
    </source>
</evidence>
<dbReference type="InterPro" id="IPR014984">
    <property type="entry name" value="HopJ"/>
</dbReference>
<protein>
    <submittedName>
        <fullName evidence="1">HopJ type III effector protein</fullName>
    </submittedName>
</protein>